<gene>
    <name evidence="1" type="ORF">VitviT2T_028035</name>
</gene>
<name>A0ABY9DU20_VITVI</name>
<evidence type="ECO:0000313" key="1">
    <source>
        <dbReference type="EMBL" id="WKA10466.1"/>
    </source>
</evidence>
<dbReference type="Proteomes" id="UP001227230">
    <property type="component" value="Chromosome 18"/>
</dbReference>
<dbReference type="PANTHER" id="PTHR11439">
    <property type="entry name" value="GAG-POL-RELATED RETROTRANSPOSON"/>
    <property type="match status" value="1"/>
</dbReference>
<keyword evidence="2" id="KW-1185">Reference proteome</keyword>
<dbReference type="CDD" id="cd09272">
    <property type="entry name" value="RNase_HI_RT_Ty1"/>
    <property type="match status" value="1"/>
</dbReference>
<dbReference type="EMBL" id="CP126665">
    <property type="protein sequence ID" value="WKA10466.1"/>
    <property type="molecule type" value="Genomic_DNA"/>
</dbReference>
<evidence type="ECO:0008006" key="3">
    <source>
        <dbReference type="Google" id="ProtNLM"/>
    </source>
</evidence>
<accession>A0ABY9DU20</accession>
<dbReference type="PANTHER" id="PTHR11439:SF463">
    <property type="entry name" value="REVERSE TRANSCRIPTASE TY1_COPIA-TYPE DOMAIN-CONTAINING PROTEIN"/>
    <property type="match status" value="1"/>
</dbReference>
<proteinExistence type="predicted"/>
<evidence type="ECO:0000313" key="2">
    <source>
        <dbReference type="Proteomes" id="UP001227230"/>
    </source>
</evidence>
<protein>
    <recommendedName>
        <fullName evidence="3">Retrovirus-related Pol polyprotein from transposon RE1</fullName>
    </recommendedName>
</protein>
<reference evidence="1 2" key="1">
    <citation type="journal article" date="2023" name="Hortic Res">
        <title>The complete reference genome for grapevine (Vitis vinifera L.) genetics and breeding.</title>
        <authorList>
            <person name="Shi X."/>
            <person name="Cao S."/>
            <person name="Wang X."/>
            <person name="Huang S."/>
            <person name="Wang Y."/>
            <person name="Liu Z."/>
            <person name="Liu W."/>
            <person name="Leng X."/>
            <person name="Peng Y."/>
            <person name="Wang N."/>
            <person name="Wang Y."/>
            <person name="Ma Z."/>
            <person name="Xu X."/>
            <person name="Zhang F."/>
            <person name="Xue H."/>
            <person name="Zhong H."/>
            <person name="Wang Y."/>
            <person name="Zhang K."/>
            <person name="Velt A."/>
            <person name="Avia K."/>
            <person name="Holtgrawe D."/>
            <person name="Grimplet J."/>
            <person name="Matus J.T."/>
            <person name="Ware D."/>
            <person name="Wu X."/>
            <person name="Wang H."/>
            <person name="Liu C."/>
            <person name="Fang Y."/>
            <person name="Rustenholz C."/>
            <person name="Cheng Z."/>
            <person name="Xiao H."/>
            <person name="Zhou Y."/>
        </authorList>
    </citation>
    <scope>NUCLEOTIDE SEQUENCE [LARGE SCALE GENOMIC DNA]</scope>
    <source>
        <strain evidence="2">cv. Pinot noir / PN40024</strain>
        <tissue evidence="1">Leaf</tissue>
    </source>
</reference>
<sequence length="237" mass="26525">MESSLKLTANDSSPLLSDPASYKRLIGKLLYLTITRLDLAYAVQALNQFMSNPHSTHLQAAERVLRYIKATLGQGLFLKASSDLHLKAYSDSDWGGCINTRRSVTGFTVFIGDLVYLLVDLNVKHPQPALLYTDSKPASKIASNPVHHERTKHIQLDCHLVREKLQEGLIKIIHIPSKHQLADILTKPLGCLNFHHLISKMGMINIHSHLEGGCWNIQNLIDELELKSQIAKHNSSN</sequence>
<organism evidence="1 2">
    <name type="scientific">Vitis vinifera</name>
    <name type="common">Grape</name>
    <dbReference type="NCBI Taxonomy" id="29760"/>
    <lineage>
        <taxon>Eukaryota</taxon>
        <taxon>Viridiplantae</taxon>
        <taxon>Streptophyta</taxon>
        <taxon>Embryophyta</taxon>
        <taxon>Tracheophyta</taxon>
        <taxon>Spermatophyta</taxon>
        <taxon>Magnoliopsida</taxon>
        <taxon>eudicotyledons</taxon>
        <taxon>Gunneridae</taxon>
        <taxon>Pentapetalae</taxon>
        <taxon>rosids</taxon>
        <taxon>Vitales</taxon>
        <taxon>Vitaceae</taxon>
        <taxon>Viteae</taxon>
        <taxon>Vitis</taxon>
    </lineage>
</organism>